<keyword evidence="6 7" id="KW-0030">Aminoacyl-tRNA synthetase</keyword>
<dbReference type="Pfam" id="PF00749">
    <property type="entry name" value="tRNA-synt_1c"/>
    <property type="match status" value="1"/>
</dbReference>
<dbReference type="NCBIfam" id="NF004315">
    <property type="entry name" value="PRK05710.1-4"/>
    <property type="match status" value="1"/>
</dbReference>
<sequence>MTSDRGAGRYAPTPSGDLHIGNLRTAVAAWLAAAATDRGFAVRVDDLDEERCDEETATRQLEDLAALGVRSDREVVYQSRRGEAYRAAAERLAARGLVYECYCSRREIREAQSAPHATPGRYPGTCRNLSESQRRERRARLKDQGRAPALRLRAQAPSWRIEDRARGSVERPLDDIVLRRGGQQPGWAYHLAVVVDDAYSGVDQVVRGADLLDVSPTQAYLASLLGLPEPSYAHVSLVLDENGERLAKRSGAPSARDLAEEGWGPGELLAAIGRSLGRPGAGSLDELAETFDPSELADPPVRWPADFVA</sequence>
<dbReference type="AlphaFoldDB" id="I7IXU1"/>
<dbReference type="InterPro" id="IPR001412">
    <property type="entry name" value="aa-tRNA-synth_I_CS"/>
</dbReference>
<dbReference type="Gene3D" id="3.40.50.620">
    <property type="entry name" value="HUPs"/>
    <property type="match status" value="1"/>
</dbReference>
<dbReference type="PATRIC" id="fig|883169.3.peg.1599"/>
<dbReference type="InterPro" id="IPR014729">
    <property type="entry name" value="Rossmann-like_a/b/a_fold"/>
</dbReference>
<dbReference type="InterPro" id="IPR049940">
    <property type="entry name" value="GluQ/Sye"/>
</dbReference>
<dbReference type="GO" id="GO:0006424">
    <property type="term" value="P:glutamyl-tRNA aminoacylation"/>
    <property type="evidence" value="ECO:0007669"/>
    <property type="project" value="TreeGrafter"/>
</dbReference>
<evidence type="ECO:0000256" key="1">
    <source>
        <dbReference type="ARBA" id="ARBA00022598"/>
    </source>
</evidence>
<dbReference type="InterPro" id="IPR000924">
    <property type="entry name" value="Glu/Gln-tRNA-synth"/>
</dbReference>
<evidence type="ECO:0000256" key="4">
    <source>
        <dbReference type="ARBA" id="ARBA00022833"/>
    </source>
</evidence>
<dbReference type="EMBL" id="CAJZ01000197">
    <property type="protein sequence ID" value="CCI84063.1"/>
    <property type="molecule type" value="Genomic_DNA"/>
</dbReference>
<feature type="region of interest" description="Disordered" evidence="8">
    <location>
        <begin position="112"/>
        <end position="134"/>
    </location>
</feature>
<organism evidence="10 13">
    <name type="scientific">Corynebacterium otitidis ATCC 51513</name>
    <dbReference type="NCBI Taxonomy" id="883169"/>
    <lineage>
        <taxon>Bacteria</taxon>
        <taxon>Bacillati</taxon>
        <taxon>Actinomycetota</taxon>
        <taxon>Actinomycetes</taxon>
        <taxon>Mycobacteriales</taxon>
        <taxon>Corynebacteriaceae</taxon>
        <taxon>Corynebacterium</taxon>
    </lineage>
</organism>
<evidence type="ECO:0000313" key="12">
    <source>
        <dbReference type="Proteomes" id="UP000006078"/>
    </source>
</evidence>
<evidence type="ECO:0000256" key="5">
    <source>
        <dbReference type="ARBA" id="ARBA00022840"/>
    </source>
</evidence>
<keyword evidence="5 7" id="KW-0067">ATP-binding</keyword>
<keyword evidence="3 7" id="KW-0547">Nucleotide-binding</keyword>
<gene>
    <name evidence="10" type="primary">gluQ</name>
    <name evidence="10" type="ORF">BN46_1346</name>
    <name evidence="11" type="ORF">HMPREF9719_01661</name>
</gene>
<dbReference type="GO" id="GO:0005524">
    <property type="term" value="F:ATP binding"/>
    <property type="evidence" value="ECO:0007669"/>
    <property type="project" value="UniProtKB-KW"/>
</dbReference>
<dbReference type="EC" id="6.1.1.17" evidence="10"/>
<dbReference type="EMBL" id="AHAE01000078">
    <property type="protein sequence ID" value="EJZ81390.1"/>
    <property type="molecule type" value="Genomic_DNA"/>
</dbReference>
<feature type="region of interest" description="Disordered" evidence="8">
    <location>
        <begin position="283"/>
        <end position="309"/>
    </location>
</feature>
<dbReference type="Proteomes" id="UP000011016">
    <property type="component" value="Unassembled WGS sequence"/>
</dbReference>
<name>I7IXU1_9CORY</name>
<protein>
    <submittedName>
        <fullName evidence="11">Glutamyl-queuosine tRNA(Asp) synthetase</fullName>
    </submittedName>
    <submittedName>
        <fullName evidence="10">Glutamyl-tRNA synthetase</fullName>
        <ecNumber evidence="10">6.1.1.17</ecNumber>
    </submittedName>
</protein>
<keyword evidence="12" id="KW-1185">Reference proteome</keyword>
<keyword evidence="4" id="KW-0862">Zinc</keyword>
<dbReference type="PANTHER" id="PTHR43311:SF1">
    <property type="entry name" value="GLUTAMYL-Q TRNA(ASP) SYNTHETASE"/>
    <property type="match status" value="1"/>
</dbReference>
<reference evidence="11 12" key="2">
    <citation type="submission" date="2012-08" db="EMBL/GenBank/DDBJ databases">
        <title>The Genome Sequence of Turicella otitidis ATCC 51513.</title>
        <authorList>
            <consortium name="The Broad Institute Genome Sequencing Platform"/>
            <person name="Earl A."/>
            <person name="Ward D."/>
            <person name="Feldgarden M."/>
            <person name="Gevers D."/>
            <person name="Huys G."/>
            <person name="Walker B."/>
            <person name="Young S.K."/>
            <person name="Zeng Q."/>
            <person name="Gargeya S."/>
            <person name="Fitzgerald M."/>
            <person name="Haas B."/>
            <person name="Abouelleil A."/>
            <person name="Alvarado L."/>
            <person name="Arachchi H.M."/>
            <person name="Berlin A.M."/>
            <person name="Chapman S.B."/>
            <person name="Goldberg J."/>
            <person name="Griggs A."/>
            <person name="Gujja S."/>
            <person name="Hansen M."/>
            <person name="Howarth C."/>
            <person name="Imamovic A."/>
            <person name="Larimer J."/>
            <person name="McCowen C."/>
            <person name="Montmayeur A."/>
            <person name="Murphy C."/>
            <person name="Neiman D."/>
            <person name="Pearson M."/>
            <person name="Priest M."/>
            <person name="Roberts A."/>
            <person name="Saif S."/>
            <person name="Shea T."/>
            <person name="Sisk P."/>
            <person name="Sykes S."/>
            <person name="Wortman J."/>
            <person name="Nusbaum C."/>
            <person name="Birren B."/>
        </authorList>
    </citation>
    <scope>NUCLEOTIDE SEQUENCE [LARGE SCALE GENOMIC DNA]</scope>
    <source>
        <strain evidence="11 12">ATCC 51513</strain>
    </source>
</reference>
<feature type="domain" description="Glutamyl/glutaminyl-tRNA synthetase class Ib catalytic" evidence="9">
    <location>
        <begin position="9"/>
        <end position="274"/>
    </location>
</feature>
<dbReference type="InterPro" id="IPR020058">
    <property type="entry name" value="Glu/Gln-tRNA-synth_Ib_cat-dom"/>
</dbReference>
<comment type="caution">
    <text evidence="10">The sequence shown here is derived from an EMBL/GenBank/DDBJ whole genome shotgun (WGS) entry which is preliminary data.</text>
</comment>
<dbReference type="STRING" id="29321.AAV33_05325"/>
<keyword evidence="7" id="KW-0648">Protein biosynthesis</keyword>
<dbReference type="HOGENOM" id="CLU_015768_0_0_11"/>
<dbReference type="eggNOG" id="COG0008">
    <property type="taxonomic scope" value="Bacteria"/>
</dbReference>
<dbReference type="SUPFAM" id="SSF52374">
    <property type="entry name" value="Nucleotidylyl transferase"/>
    <property type="match status" value="1"/>
</dbReference>
<evidence type="ECO:0000256" key="7">
    <source>
        <dbReference type="RuleBase" id="RU363037"/>
    </source>
</evidence>
<evidence type="ECO:0000256" key="2">
    <source>
        <dbReference type="ARBA" id="ARBA00022723"/>
    </source>
</evidence>
<comment type="similarity">
    <text evidence="7">Belongs to the class-I aminoacyl-tRNA synthetase family.</text>
</comment>
<keyword evidence="1 7" id="KW-0436">Ligase</keyword>
<dbReference type="GO" id="GO:0005829">
    <property type="term" value="C:cytosol"/>
    <property type="evidence" value="ECO:0007669"/>
    <property type="project" value="TreeGrafter"/>
</dbReference>
<accession>I7IXU1</accession>
<dbReference type="PROSITE" id="PS00178">
    <property type="entry name" value="AA_TRNA_LIGASE_I"/>
    <property type="match status" value="1"/>
</dbReference>
<dbReference type="PRINTS" id="PR00987">
    <property type="entry name" value="TRNASYNTHGLU"/>
</dbReference>
<dbReference type="GO" id="GO:0004818">
    <property type="term" value="F:glutamate-tRNA ligase activity"/>
    <property type="evidence" value="ECO:0007669"/>
    <property type="project" value="UniProtKB-EC"/>
</dbReference>
<evidence type="ECO:0000259" key="9">
    <source>
        <dbReference type="Pfam" id="PF00749"/>
    </source>
</evidence>
<dbReference type="OrthoDB" id="9807503at2"/>
<evidence type="ECO:0000256" key="8">
    <source>
        <dbReference type="SAM" id="MobiDB-lite"/>
    </source>
</evidence>
<proteinExistence type="inferred from homology"/>
<dbReference type="Proteomes" id="UP000006078">
    <property type="component" value="Unassembled WGS sequence"/>
</dbReference>
<evidence type="ECO:0000256" key="3">
    <source>
        <dbReference type="ARBA" id="ARBA00022741"/>
    </source>
</evidence>
<reference evidence="10 13" key="1">
    <citation type="journal article" date="2012" name="J. Bacteriol.">
        <title>Draft Genome Sequence of Turicella otitidis ATCC 51513, Isolated from Middle Ear Fluid from a Child with Otitis Media.</title>
        <authorList>
            <person name="Brinkrolf K."/>
            <person name="Schneider J."/>
            <person name="Knecht M."/>
            <person name="Ruckert C."/>
            <person name="Tauch A."/>
        </authorList>
    </citation>
    <scope>NUCLEOTIDE SEQUENCE [LARGE SCALE GENOMIC DNA]</scope>
    <source>
        <strain evidence="10 13">ATCC 51513</strain>
    </source>
</reference>
<keyword evidence="2" id="KW-0479">Metal-binding</keyword>
<evidence type="ECO:0000313" key="10">
    <source>
        <dbReference type="EMBL" id="CCI84063.1"/>
    </source>
</evidence>
<evidence type="ECO:0000313" key="11">
    <source>
        <dbReference type="EMBL" id="EJZ81390.1"/>
    </source>
</evidence>
<evidence type="ECO:0000313" key="13">
    <source>
        <dbReference type="Proteomes" id="UP000011016"/>
    </source>
</evidence>
<dbReference type="RefSeq" id="WP_004601551.1">
    <property type="nucleotide sequence ID" value="NZ_HF541868.1"/>
</dbReference>
<evidence type="ECO:0000256" key="6">
    <source>
        <dbReference type="ARBA" id="ARBA00023146"/>
    </source>
</evidence>
<dbReference type="PANTHER" id="PTHR43311">
    <property type="entry name" value="GLUTAMATE--TRNA LIGASE"/>
    <property type="match status" value="1"/>
</dbReference>